<protein>
    <submittedName>
        <fullName evidence="2">Uncharacterized protein</fullName>
    </submittedName>
</protein>
<keyword evidence="3" id="KW-1185">Reference proteome</keyword>
<gene>
    <name evidence="2" type="ORF">DH2020_020987</name>
</gene>
<proteinExistence type="predicted"/>
<feature type="region of interest" description="Disordered" evidence="1">
    <location>
        <begin position="1"/>
        <end position="22"/>
    </location>
</feature>
<dbReference type="InterPro" id="IPR011043">
    <property type="entry name" value="Gal_Oxase/kelch_b-propeller"/>
</dbReference>
<sequence length="464" mass="52605">MDTSEKRPLSPPSSFDDEAKGQKLSPRKVCMISVLPMSPEFHIYIVDLNSRELNSRANTDDGLIPLSPSIRLDWENDGTAFCVIDSTLYMFECKQKSVFFIDLSSSESYSGAKLDKSKLPRAGDMEHTKRTPYAIPTPDGKILLFSNVIPFVRGSTDKTGDERVDFELYDPSAKSWQKLPGLFLHGSYRQNDFWITGLNFINKSTVFLVSSNSEMFALDLNSLDKGWDRRDSFYGAGYVPGNCSRFFVIEEEMCLAPNHAYDTKTGKGWFEYPPPSADATTVFFPNQVTPLDGDNGEYNFCNVLSTPNSLQEALIEGNYTRMMITLYNCDLNKYRAEKQEIGDRASPTIDIVKSFKFLLDDKEFCCFIPLYLFPIGAGTDYICPSMLNQNSGGRSNHMHLDTYGHLKDLLKKREITCLCIGLPSYWFPQGIDQRMEDKSVTKESQYRYSKGCKELGLARVCDTY</sequence>
<dbReference type="EMBL" id="JABTTQ020000012">
    <property type="protein sequence ID" value="KAK6144167.1"/>
    <property type="molecule type" value="Genomic_DNA"/>
</dbReference>
<reference evidence="2 3" key="1">
    <citation type="journal article" date="2021" name="Comput. Struct. Biotechnol. J.">
        <title>De novo genome assembly of the potent medicinal plant Rehmannia glutinosa using nanopore technology.</title>
        <authorList>
            <person name="Ma L."/>
            <person name="Dong C."/>
            <person name="Song C."/>
            <person name="Wang X."/>
            <person name="Zheng X."/>
            <person name="Niu Y."/>
            <person name="Chen S."/>
            <person name="Feng W."/>
        </authorList>
    </citation>
    <scope>NUCLEOTIDE SEQUENCE [LARGE SCALE GENOMIC DNA]</scope>
    <source>
        <strain evidence="2">DH-2019</strain>
    </source>
</reference>
<comment type="caution">
    <text evidence="2">The sequence shown here is derived from an EMBL/GenBank/DDBJ whole genome shotgun (WGS) entry which is preliminary data.</text>
</comment>
<accession>A0ABR0W934</accession>
<organism evidence="2 3">
    <name type="scientific">Rehmannia glutinosa</name>
    <name type="common">Chinese foxglove</name>
    <dbReference type="NCBI Taxonomy" id="99300"/>
    <lineage>
        <taxon>Eukaryota</taxon>
        <taxon>Viridiplantae</taxon>
        <taxon>Streptophyta</taxon>
        <taxon>Embryophyta</taxon>
        <taxon>Tracheophyta</taxon>
        <taxon>Spermatophyta</taxon>
        <taxon>Magnoliopsida</taxon>
        <taxon>eudicotyledons</taxon>
        <taxon>Gunneridae</taxon>
        <taxon>Pentapetalae</taxon>
        <taxon>asterids</taxon>
        <taxon>lamiids</taxon>
        <taxon>Lamiales</taxon>
        <taxon>Orobanchaceae</taxon>
        <taxon>Rehmannieae</taxon>
        <taxon>Rehmannia</taxon>
    </lineage>
</organism>
<dbReference type="SUPFAM" id="SSF50965">
    <property type="entry name" value="Galactose oxidase, central domain"/>
    <property type="match status" value="1"/>
</dbReference>
<evidence type="ECO:0000256" key="1">
    <source>
        <dbReference type="SAM" id="MobiDB-lite"/>
    </source>
</evidence>
<dbReference type="Proteomes" id="UP001318860">
    <property type="component" value="Unassembled WGS sequence"/>
</dbReference>
<name>A0ABR0W934_REHGL</name>
<evidence type="ECO:0000313" key="3">
    <source>
        <dbReference type="Proteomes" id="UP001318860"/>
    </source>
</evidence>
<evidence type="ECO:0000313" key="2">
    <source>
        <dbReference type="EMBL" id="KAK6144167.1"/>
    </source>
</evidence>